<dbReference type="AlphaFoldDB" id="A0A9W4DHQ2"/>
<proteinExistence type="predicted"/>
<feature type="compositionally biased region" description="Polar residues" evidence="3">
    <location>
        <begin position="402"/>
        <end position="424"/>
    </location>
</feature>
<name>A0A9W4DHQ2_BLUGR</name>
<evidence type="ECO:0000256" key="3">
    <source>
        <dbReference type="SAM" id="MobiDB-lite"/>
    </source>
</evidence>
<evidence type="ECO:0000313" key="6">
    <source>
        <dbReference type="Proteomes" id="UP000683417"/>
    </source>
</evidence>
<dbReference type="Proteomes" id="UP000683417">
    <property type="component" value="Unassembled WGS sequence"/>
</dbReference>
<dbReference type="InterPro" id="IPR028942">
    <property type="entry name" value="WHIM1_dom"/>
</dbReference>
<evidence type="ECO:0000313" key="5">
    <source>
        <dbReference type="EMBL" id="CAD6501959.1"/>
    </source>
</evidence>
<feature type="compositionally biased region" description="Polar residues" evidence="3">
    <location>
        <begin position="533"/>
        <end position="548"/>
    </location>
</feature>
<feature type="compositionally biased region" description="Polar residues" evidence="3">
    <location>
        <begin position="501"/>
        <end position="516"/>
    </location>
</feature>
<evidence type="ECO:0000256" key="2">
    <source>
        <dbReference type="ARBA" id="ARBA00023242"/>
    </source>
</evidence>
<accession>A0A9W4DHQ2</accession>
<comment type="caution">
    <text evidence="5">The sequence shown here is derived from an EMBL/GenBank/DDBJ whole genome shotgun (WGS) entry which is preliminary data.</text>
</comment>
<comment type="subcellular location">
    <subcellularLocation>
        <location evidence="1">Nucleus</location>
    </subcellularLocation>
</comment>
<reference evidence="5" key="1">
    <citation type="submission" date="2020-10" db="EMBL/GenBank/DDBJ databases">
        <authorList>
            <person name="Muller C M."/>
        </authorList>
    </citation>
    <scope>NUCLEOTIDE SEQUENCE</scope>
    <source>
        <strain evidence="5">THUN-12</strain>
    </source>
</reference>
<feature type="region of interest" description="Disordered" evidence="3">
    <location>
        <begin position="497"/>
        <end position="548"/>
    </location>
</feature>
<keyword evidence="2" id="KW-0539">Nucleus</keyword>
<feature type="region of interest" description="Disordered" evidence="3">
    <location>
        <begin position="330"/>
        <end position="476"/>
    </location>
</feature>
<protein>
    <submittedName>
        <fullName evidence="5">BgTH12-02202</fullName>
    </submittedName>
</protein>
<dbReference type="PANTHER" id="PTHR42107">
    <property type="entry name" value="YALI0D24453P"/>
    <property type="match status" value="1"/>
</dbReference>
<dbReference type="GO" id="GO:0005634">
    <property type="term" value="C:nucleus"/>
    <property type="evidence" value="ECO:0007669"/>
    <property type="project" value="UniProtKB-SubCell"/>
</dbReference>
<feature type="region of interest" description="Disordered" evidence="3">
    <location>
        <begin position="39"/>
        <end position="63"/>
    </location>
</feature>
<gene>
    <name evidence="5" type="ORF">BGTH12_LOCUS3317</name>
</gene>
<feature type="region of interest" description="Disordered" evidence="3">
    <location>
        <begin position="293"/>
        <end position="318"/>
    </location>
</feature>
<dbReference type="PANTHER" id="PTHR42107:SF1">
    <property type="entry name" value="WHIM1 DOMAIN-CONTAINING PROTEIN"/>
    <property type="match status" value="1"/>
</dbReference>
<organism evidence="5 6">
    <name type="scientific">Blumeria graminis f. sp. triticale</name>
    <dbReference type="NCBI Taxonomy" id="1689686"/>
    <lineage>
        <taxon>Eukaryota</taxon>
        <taxon>Fungi</taxon>
        <taxon>Dikarya</taxon>
        <taxon>Ascomycota</taxon>
        <taxon>Pezizomycotina</taxon>
        <taxon>Leotiomycetes</taxon>
        <taxon>Erysiphales</taxon>
        <taxon>Erysiphaceae</taxon>
        <taxon>Blumeria</taxon>
    </lineage>
</organism>
<evidence type="ECO:0000259" key="4">
    <source>
        <dbReference type="Pfam" id="PF15612"/>
    </source>
</evidence>
<dbReference type="Pfam" id="PF15612">
    <property type="entry name" value="WHIM1"/>
    <property type="match status" value="1"/>
</dbReference>
<feature type="compositionally biased region" description="Low complexity" evidence="3">
    <location>
        <begin position="1"/>
        <end position="16"/>
    </location>
</feature>
<feature type="compositionally biased region" description="Basic and acidic residues" evidence="3">
    <location>
        <begin position="465"/>
        <end position="476"/>
    </location>
</feature>
<feature type="compositionally biased region" description="Basic residues" evidence="3">
    <location>
        <begin position="297"/>
        <end position="310"/>
    </location>
</feature>
<feature type="domain" description="WHIM1" evidence="4">
    <location>
        <begin position="149"/>
        <end position="193"/>
    </location>
</feature>
<evidence type="ECO:0000256" key="1">
    <source>
        <dbReference type="ARBA" id="ARBA00004123"/>
    </source>
</evidence>
<dbReference type="EMBL" id="CAJHIT010000005">
    <property type="protein sequence ID" value="CAD6501959.1"/>
    <property type="molecule type" value="Genomic_DNA"/>
</dbReference>
<sequence length="548" mass="62343">MMSSDESSELSSVPSDNDCDLHLSKKDGILKFFTKQDTVSTFSESEASPPRSKRSPSPPHDYILGDNPDIAFIVMFRSRFTEAFPKSLVNFGPQELEQDISSPVLGDSVESFLCALLGLLLNRKQDVKPGHYQRALEEAIQTHKSQWAKDWEGKSPLAGGVTFVSMTTIQRLTLLRILILWALSSSEVVKGIIQSSYKQNRQEDDLNQALSVQPWGCDSEKRRYYLIEGLDDTQFRVYRESNYKNLKRTWWSVASNIDELKALGEKLRLHDDGQKARLLSGRILAAIPRFETAEEKRKRREHRTTRKQQTRRPEFNYSLYEGRTRGKRIKYTFSDEDDENSNIFTTSRRSTRNEVPTSSDQNGHTVTQSGRQVRSRQGGTYGESVVNSNRATATGIEGEASKSISSNPDESTNNNSITTVTQMSDVEEDQDTEEQGYDEYDEYDDEENKEDEILQDSYLDDIPTEDEKKELKSRELLAKNPAHKSITERKTLIKLRISPAKENNNTNSNLAFNYTSSDKKTVNNPEEKEDQVLFSSKSTLNSINPVSA</sequence>
<feature type="region of interest" description="Disordered" evidence="3">
    <location>
        <begin position="1"/>
        <end position="20"/>
    </location>
</feature>
<feature type="compositionally biased region" description="Acidic residues" evidence="3">
    <location>
        <begin position="425"/>
        <end position="464"/>
    </location>
</feature>
<feature type="compositionally biased region" description="Polar residues" evidence="3">
    <location>
        <begin position="341"/>
        <end position="378"/>
    </location>
</feature>